<evidence type="ECO:0000313" key="2">
    <source>
        <dbReference type="Proteomes" id="UP001500610"/>
    </source>
</evidence>
<gene>
    <name evidence="1" type="ORF">GCM10023257_60420</name>
</gene>
<keyword evidence="2" id="KW-1185">Reference proteome</keyword>
<accession>A0ABP9IQJ3</accession>
<dbReference type="EMBL" id="BAABIV010000029">
    <property type="protein sequence ID" value="GAA5006382.1"/>
    <property type="molecule type" value="Genomic_DNA"/>
</dbReference>
<proteinExistence type="predicted"/>
<dbReference type="Proteomes" id="UP001500610">
    <property type="component" value="Unassembled WGS sequence"/>
</dbReference>
<sequence>MAGEEQADDHAEQTEYVRLGGGAVEACGHGGVLLRSAGRDGPVGDGTEWAPTLGEPNEYLQVQHLAIA</sequence>
<reference evidence="2" key="1">
    <citation type="journal article" date="2019" name="Int. J. Syst. Evol. Microbiol.">
        <title>The Global Catalogue of Microorganisms (GCM) 10K type strain sequencing project: providing services to taxonomists for standard genome sequencing and annotation.</title>
        <authorList>
            <consortium name="The Broad Institute Genomics Platform"/>
            <consortium name="The Broad Institute Genome Sequencing Center for Infectious Disease"/>
            <person name="Wu L."/>
            <person name="Ma J."/>
        </authorList>
    </citation>
    <scope>NUCLEOTIDE SEQUENCE [LARGE SCALE GENOMIC DNA]</scope>
    <source>
        <strain evidence="2">JCM 17657</strain>
    </source>
</reference>
<name>A0ABP9IQJ3_9ACTN</name>
<protein>
    <submittedName>
        <fullName evidence="1">Uncharacterized protein</fullName>
    </submittedName>
</protein>
<evidence type="ECO:0000313" key="1">
    <source>
        <dbReference type="EMBL" id="GAA5006382.1"/>
    </source>
</evidence>
<organism evidence="1 2">
    <name type="scientific">Streptomyces hyderabadensis</name>
    <dbReference type="NCBI Taxonomy" id="598549"/>
    <lineage>
        <taxon>Bacteria</taxon>
        <taxon>Bacillati</taxon>
        <taxon>Actinomycetota</taxon>
        <taxon>Actinomycetes</taxon>
        <taxon>Kitasatosporales</taxon>
        <taxon>Streptomycetaceae</taxon>
        <taxon>Streptomyces</taxon>
    </lineage>
</organism>
<comment type="caution">
    <text evidence="1">The sequence shown here is derived from an EMBL/GenBank/DDBJ whole genome shotgun (WGS) entry which is preliminary data.</text>
</comment>